<keyword evidence="3" id="KW-1185">Reference proteome</keyword>
<sequence>MGETWYFIDSGKCHPAYNMAVDECLLNWHSKGEIPPVIRFYEWEPAGLSVGYFQKTTNKIDLDALKKQNIPLVRRLTGGRAVLHDKELTYSVVVSEDHPDMPHSVKDAYRVISQGLLEGFHLLGVDASFAIPEGKLETTQSAVCFEEPSWYELVIDGKKAAGSAQTRQKGVILQHGSIPITIDDDKLYDFFLYSNEKVKERAKKAFKDKAVAIQDVLSKKVTMEDTKKAFHQGFAKGLNIDFVAYDFSESQLKEIDELMKTKYMDDSWNLSR</sequence>
<evidence type="ECO:0000313" key="2">
    <source>
        <dbReference type="EMBL" id="KAB8139437.1"/>
    </source>
</evidence>
<dbReference type="RefSeq" id="WP_153400800.1">
    <property type="nucleotide sequence ID" value="NZ_ML762424.1"/>
</dbReference>
<evidence type="ECO:0000313" key="3">
    <source>
        <dbReference type="Proteomes" id="UP000480246"/>
    </source>
</evidence>
<protein>
    <submittedName>
        <fullName evidence="2">Lipoate--protein ligase family protein</fullName>
    </submittedName>
</protein>
<dbReference type="GO" id="GO:0016740">
    <property type="term" value="F:transferase activity"/>
    <property type="evidence" value="ECO:0007669"/>
    <property type="project" value="UniProtKB-ARBA"/>
</dbReference>
<dbReference type="InterPro" id="IPR004143">
    <property type="entry name" value="BPL_LPL_catalytic"/>
</dbReference>
<dbReference type="GO" id="GO:0016874">
    <property type="term" value="F:ligase activity"/>
    <property type="evidence" value="ECO:0007669"/>
    <property type="project" value="UniProtKB-KW"/>
</dbReference>
<keyword evidence="2" id="KW-0436">Ligase</keyword>
<dbReference type="AlphaFoldDB" id="A0A7C8KT03"/>
<gene>
    <name evidence="2" type="ORF">F9U64_00390</name>
</gene>
<dbReference type="GO" id="GO:0009249">
    <property type="term" value="P:protein lipoylation"/>
    <property type="evidence" value="ECO:0007669"/>
    <property type="project" value="UniProtKB-ARBA"/>
</dbReference>
<dbReference type="PROSITE" id="PS51733">
    <property type="entry name" value="BPL_LPL_CATALYTIC"/>
    <property type="match status" value="1"/>
</dbReference>
<dbReference type="Gene3D" id="3.30.930.10">
    <property type="entry name" value="Bira Bifunctional Protein, Domain 2"/>
    <property type="match status" value="1"/>
</dbReference>
<evidence type="ECO:0000259" key="1">
    <source>
        <dbReference type="PROSITE" id="PS51733"/>
    </source>
</evidence>
<organism evidence="2 3">
    <name type="scientific">Gracilibacillus oryzae</name>
    <dbReference type="NCBI Taxonomy" id="1672701"/>
    <lineage>
        <taxon>Bacteria</taxon>
        <taxon>Bacillati</taxon>
        <taxon>Bacillota</taxon>
        <taxon>Bacilli</taxon>
        <taxon>Bacillales</taxon>
        <taxon>Bacillaceae</taxon>
        <taxon>Gracilibacillus</taxon>
    </lineage>
</organism>
<dbReference type="OrthoDB" id="9774653at2"/>
<dbReference type="PANTHER" id="PTHR43679:SF2">
    <property type="entry name" value="OCTANOYL-[GCVH]:PROTEIN N-OCTANOYLTRANSFERASE"/>
    <property type="match status" value="1"/>
</dbReference>
<dbReference type="GO" id="GO:0140096">
    <property type="term" value="F:catalytic activity, acting on a protein"/>
    <property type="evidence" value="ECO:0007669"/>
    <property type="project" value="UniProtKB-ARBA"/>
</dbReference>
<dbReference type="EMBL" id="WEID01000002">
    <property type="protein sequence ID" value="KAB8139437.1"/>
    <property type="molecule type" value="Genomic_DNA"/>
</dbReference>
<accession>A0A7C8KT03</accession>
<feature type="domain" description="BPL/LPL catalytic" evidence="1">
    <location>
        <begin position="32"/>
        <end position="242"/>
    </location>
</feature>
<dbReference type="PANTHER" id="PTHR43679">
    <property type="entry name" value="OCTANOYLTRANSFERASE LIPM-RELATED"/>
    <property type="match status" value="1"/>
</dbReference>
<reference evidence="2 3" key="1">
    <citation type="submission" date="2019-10" db="EMBL/GenBank/DDBJ databases">
        <title>Gracilibacillus sp. nov. isolated from rice seeds.</title>
        <authorList>
            <person name="He S."/>
        </authorList>
    </citation>
    <scope>NUCLEOTIDE SEQUENCE [LARGE SCALE GENOMIC DNA]</scope>
    <source>
        <strain evidence="2 3">TD8</strain>
    </source>
</reference>
<dbReference type="SUPFAM" id="SSF55681">
    <property type="entry name" value="Class II aaRS and biotin synthetases"/>
    <property type="match status" value="1"/>
</dbReference>
<proteinExistence type="predicted"/>
<dbReference type="Pfam" id="PF21948">
    <property type="entry name" value="LplA-B_cat"/>
    <property type="match status" value="1"/>
</dbReference>
<dbReference type="CDD" id="cd16443">
    <property type="entry name" value="LplA"/>
    <property type="match status" value="1"/>
</dbReference>
<name>A0A7C8KT03_9BACI</name>
<comment type="caution">
    <text evidence="2">The sequence shown here is derived from an EMBL/GenBank/DDBJ whole genome shotgun (WGS) entry which is preliminary data.</text>
</comment>
<dbReference type="InterPro" id="IPR050664">
    <property type="entry name" value="Octanoyltrans_LipM/LipL"/>
</dbReference>
<dbReference type="InterPro" id="IPR045864">
    <property type="entry name" value="aa-tRNA-synth_II/BPL/LPL"/>
</dbReference>
<dbReference type="Proteomes" id="UP000480246">
    <property type="component" value="Unassembled WGS sequence"/>
</dbReference>